<gene>
    <name evidence="1" type="ORF">VSH64_46260</name>
</gene>
<evidence type="ECO:0000313" key="1">
    <source>
        <dbReference type="EMBL" id="WSE30119.1"/>
    </source>
</evidence>
<dbReference type="InterPro" id="IPR043519">
    <property type="entry name" value="NT_sf"/>
</dbReference>
<name>A0ABZ1I6Q8_9PSEU</name>
<accession>A0ABZ1I6Q8</accession>
<dbReference type="Gene3D" id="3.30.460.40">
    <property type="match status" value="1"/>
</dbReference>
<reference evidence="1 2" key="1">
    <citation type="journal article" date="2015" name="Int. J. Syst. Evol. Microbiol.">
        <title>Amycolatopsis rhabdoformis sp. nov., an actinomycete isolated from a tropical forest soil.</title>
        <authorList>
            <person name="Souza W.R."/>
            <person name="Silva R.E."/>
            <person name="Goodfellow M."/>
            <person name="Busarakam K."/>
            <person name="Figueiro F.S."/>
            <person name="Ferreira D."/>
            <person name="Rodrigues-Filho E."/>
            <person name="Moraes L.A.B."/>
            <person name="Zucchi T.D."/>
        </authorList>
    </citation>
    <scope>NUCLEOTIDE SEQUENCE [LARGE SCALE GENOMIC DNA]</scope>
    <source>
        <strain evidence="1 2">NCIMB 14900</strain>
    </source>
</reference>
<protein>
    <recommendedName>
        <fullName evidence="3">Nucleotidyltransferase family protein</fullName>
    </recommendedName>
</protein>
<dbReference type="SUPFAM" id="SSF81301">
    <property type="entry name" value="Nucleotidyltransferase"/>
    <property type="match status" value="1"/>
</dbReference>
<dbReference type="Proteomes" id="UP001330812">
    <property type="component" value="Chromosome"/>
</dbReference>
<keyword evidence="2" id="KW-1185">Reference proteome</keyword>
<evidence type="ECO:0000313" key="2">
    <source>
        <dbReference type="Proteomes" id="UP001330812"/>
    </source>
</evidence>
<organism evidence="1 2">
    <name type="scientific">Amycolatopsis rhabdoformis</name>
    <dbReference type="NCBI Taxonomy" id="1448059"/>
    <lineage>
        <taxon>Bacteria</taxon>
        <taxon>Bacillati</taxon>
        <taxon>Actinomycetota</taxon>
        <taxon>Actinomycetes</taxon>
        <taxon>Pseudonocardiales</taxon>
        <taxon>Pseudonocardiaceae</taxon>
        <taxon>Amycolatopsis</taxon>
    </lineage>
</organism>
<dbReference type="RefSeq" id="WP_326569075.1">
    <property type="nucleotide sequence ID" value="NZ_CP142149.1"/>
</dbReference>
<sequence length="218" mass="24523">MEIRDGWATYEVRTDVPLYRQRLQHMGFTPTADTFTRRLSATGDVLRTHTNFARHLEEMLLQSARQRPVPWPHALEVFLNRVEGTCLRWFLYGSGALALRGIDVDPGDLDLCVDDAHLAGNLLADLLVEPVTTMTGWIADTGGRAFAGCLLEWIASVHADVDDPEPHEQGPTAAARLDHVHWHGHDIPVAPLDLQLAVNRRRGLTNRVEKIRAYRNRA</sequence>
<proteinExistence type="predicted"/>
<evidence type="ECO:0008006" key="3">
    <source>
        <dbReference type="Google" id="ProtNLM"/>
    </source>
</evidence>
<dbReference type="EMBL" id="CP142149">
    <property type="protein sequence ID" value="WSE30119.1"/>
    <property type="molecule type" value="Genomic_DNA"/>
</dbReference>